<keyword evidence="2" id="KW-0547">Nucleotide-binding</keyword>
<sequence length="291" mass="30989">MSEKAVVAGFDLAESSRRAVRWAAREAAGRGRPLLLVHALTWPFEEHTAIRVPGEGDVAEPLQQALRRELAQLVEECHRIDADLPVRSELPFGDPAEVLAAMAADADLLVLGGPRLEPSAGIGATSAELLARRGGAPVVVVRGGADEPGPGPVVVGVDGSATSRAAIGFAFDFASRNRCELVTAHAWSDLPLDPFQWVSHWELAWAEVHEEAAEVLAESVAGWVEQYPDVVVRRVVTPEKPTEALLREADGASLLVVGSHGRGRFRRSFLGSVSHAVVNRAPCPVAVLRAA</sequence>
<evidence type="ECO:0000313" key="6">
    <source>
        <dbReference type="EMBL" id="SFF10495.1"/>
    </source>
</evidence>
<evidence type="ECO:0000256" key="1">
    <source>
        <dbReference type="ARBA" id="ARBA00008791"/>
    </source>
</evidence>
<accession>A0A1H5XXU4</accession>
<keyword evidence="3" id="KW-0067">ATP-binding</keyword>
<dbReference type="Proteomes" id="UP000236729">
    <property type="component" value="Unassembled WGS sequence"/>
</dbReference>
<dbReference type="InterPro" id="IPR006016">
    <property type="entry name" value="UspA"/>
</dbReference>
<comment type="similarity">
    <text evidence="1">Belongs to the universal stress protein A family.</text>
</comment>
<evidence type="ECO:0000313" key="5">
    <source>
        <dbReference type="EMBL" id="SEG16355.1"/>
    </source>
</evidence>
<dbReference type="EMBL" id="FOME01000019">
    <property type="protein sequence ID" value="SFF10495.1"/>
    <property type="molecule type" value="Genomic_DNA"/>
</dbReference>
<dbReference type="GO" id="GO:0005524">
    <property type="term" value="F:ATP binding"/>
    <property type="evidence" value="ECO:0007669"/>
    <property type="project" value="UniProtKB-KW"/>
</dbReference>
<organism evidence="5 8">
    <name type="scientific">Saccharopolyspora kobensis</name>
    <dbReference type="NCBI Taxonomy" id="146035"/>
    <lineage>
        <taxon>Bacteria</taxon>
        <taxon>Bacillati</taxon>
        <taxon>Actinomycetota</taxon>
        <taxon>Actinomycetes</taxon>
        <taxon>Pseudonocardiales</taxon>
        <taxon>Pseudonocardiaceae</taxon>
        <taxon>Saccharopolyspora</taxon>
    </lineage>
</organism>
<gene>
    <name evidence="5" type="ORF">SAMN02982929_01674</name>
    <name evidence="6" type="ORF">SAMN05216506_11968</name>
</gene>
<dbReference type="Pfam" id="PF00582">
    <property type="entry name" value="Usp"/>
    <property type="match status" value="2"/>
</dbReference>
<keyword evidence="7" id="KW-1185">Reference proteome</keyword>
<accession>A0A1I2FYL1</accession>
<dbReference type="EMBL" id="FNVB01000002">
    <property type="protein sequence ID" value="SEG16355.1"/>
    <property type="molecule type" value="Genomic_DNA"/>
</dbReference>
<evidence type="ECO:0000313" key="7">
    <source>
        <dbReference type="Proteomes" id="UP000199690"/>
    </source>
</evidence>
<dbReference type="SMR" id="A0A1H5XXU4"/>
<dbReference type="PANTHER" id="PTHR46268">
    <property type="entry name" value="STRESS RESPONSE PROTEIN NHAX"/>
    <property type="match status" value="1"/>
</dbReference>
<dbReference type="PRINTS" id="PR01438">
    <property type="entry name" value="UNVRSLSTRESS"/>
</dbReference>
<protein>
    <submittedName>
        <fullName evidence="5">Nucleotide-binding universal stress protein, UspA family</fullName>
    </submittedName>
</protein>
<dbReference type="Gene3D" id="3.40.50.620">
    <property type="entry name" value="HUPs"/>
    <property type="match status" value="2"/>
</dbReference>
<reference evidence="5" key="1">
    <citation type="submission" date="2016-10" db="EMBL/GenBank/DDBJ databases">
        <authorList>
            <person name="de Groot N.N."/>
        </authorList>
    </citation>
    <scope>NUCLEOTIDE SEQUENCE [LARGE SCALE GENOMIC DNA]</scope>
    <source>
        <strain evidence="5">ATCC 20501</strain>
    </source>
</reference>
<name>A0A1H5XXU4_9PSEU</name>
<reference evidence="7 8" key="2">
    <citation type="submission" date="2016-10" db="EMBL/GenBank/DDBJ databases">
        <authorList>
            <person name="Varghese N."/>
            <person name="Submissions S."/>
        </authorList>
    </citation>
    <scope>NUCLEOTIDE SEQUENCE [LARGE SCALE GENOMIC DNA]</scope>
    <source>
        <strain evidence="8">ATCC 20501</strain>
        <strain evidence="6 7">CGMCC 4.3529</strain>
    </source>
</reference>
<evidence type="ECO:0000313" key="8">
    <source>
        <dbReference type="Proteomes" id="UP000236729"/>
    </source>
</evidence>
<feature type="domain" description="UspA" evidence="4">
    <location>
        <begin position="152"/>
        <end position="289"/>
    </location>
</feature>
<evidence type="ECO:0000259" key="4">
    <source>
        <dbReference type="Pfam" id="PF00582"/>
    </source>
</evidence>
<dbReference type="PANTHER" id="PTHR46268:SF27">
    <property type="entry name" value="UNIVERSAL STRESS PROTEIN RV2623"/>
    <property type="match status" value="1"/>
</dbReference>
<dbReference type="InterPro" id="IPR014729">
    <property type="entry name" value="Rossmann-like_a/b/a_fold"/>
</dbReference>
<dbReference type="RefSeq" id="WP_093358139.1">
    <property type="nucleotide sequence ID" value="NZ_FNVB01000002.1"/>
</dbReference>
<dbReference type="SUPFAM" id="SSF52402">
    <property type="entry name" value="Adenine nucleotide alpha hydrolases-like"/>
    <property type="match status" value="2"/>
</dbReference>
<feature type="domain" description="UspA" evidence="4">
    <location>
        <begin position="4"/>
        <end position="142"/>
    </location>
</feature>
<dbReference type="InterPro" id="IPR006015">
    <property type="entry name" value="Universal_stress_UspA"/>
</dbReference>
<proteinExistence type="inferred from homology"/>
<dbReference type="AlphaFoldDB" id="A0A1H5XXU4"/>
<dbReference type="Proteomes" id="UP000199690">
    <property type="component" value="Unassembled WGS sequence"/>
</dbReference>
<evidence type="ECO:0000256" key="3">
    <source>
        <dbReference type="ARBA" id="ARBA00022840"/>
    </source>
</evidence>
<evidence type="ECO:0000256" key="2">
    <source>
        <dbReference type="ARBA" id="ARBA00022741"/>
    </source>
</evidence>